<dbReference type="SUPFAM" id="SSF51905">
    <property type="entry name" value="FAD/NAD(P)-binding domain"/>
    <property type="match status" value="1"/>
</dbReference>
<feature type="domain" description="Amine oxidase" evidence="6">
    <location>
        <begin position="22"/>
        <end position="326"/>
    </location>
</feature>
<dbReference type="GO" id="GO:0016491">
    <property type="term" value="F:oxidoreductase activity"/>
    <property type="evidence" value="ECO:0007669"/>
    <property type="project" value="InterPro"/>
</dbReference>
<keyword evidence="2" id="KW-0732">Signal</keyword>
<dbReference type="AlphaFoldDB" id="X1LXR0"/>
<keyword evidence="1" id="KW-0285">Flavoprotein</keyword>
<protein>
    <recommendedName>
        <fullName evidence="6">Amine oxidase domain-containing protein</fullName>
    </recommendedName>
</protein>
<proteinExistence type="predicted"/>
<evidence type="ECO:0000256" key="1">
    <source>
        <dbReference type="ARBA" id="ARBA00022630"/>
    </source>
</evidence>
<gene>
    <name evidence="7" type="ORF">S06H3_12351</name>
</gene>
<dbReference type="InterPro" id="IPR052206">
    <property type="entry name" value="Retinol_saturase"/>
</dbReference>
<dbReference type="PANTHER" id="PTHR46091:SF3">
    <property type="entry name" value="AMINE OXIDASE DOMAIN-CONTAINING PROTEIN"/>
    <property type="match status" value="1"/>
</dbReference>
<evidence type="ECO:0000256" key="5">
    <source>
        <dbReference type="ARBA" id="ARBA00023027"/>
    </source>
</evidence>
<comment type="caution">
    <text evidence="7">The sequence shown here is derived from an EMBL/GenBank/DDBJ whole genome shotgun (WGS) entry which is preliminary data.</text>
</comment>
<dbReference type="PANTHER" id="PTHR46091">
    <property type="entry name" value="BLR7054 PROTEIN"/>
    <property type="match status" value="1"/>
</dbReference>
<feature type="non-terminal residue" evidence="7">
    <location>
        <position position="1"/>
    </location>
</feature>
<reference evidence="7" key="1">
    <citation type="journal article" date="2014" name="Front. Microbiol.">
        <title>High frequency of phylogenetically diverse reductive dehalogenase-homologous genes in deep subseafloor sedimentary metagenomes.</title>
        <authorList>
            <person name="Kawai M."/>
            <person name="Futagami T."/>
            <person name="Toyoda A."/>
            <person name="Takaki Y."/>
            <person name="Nishi S."/>
            <person name="Hori S."/>
            <person name="Arai W."/>
            <person name="Tsubouchi T."/>
            <person name="Morono Y."/>
            <person name="Uchiyama I."/>
            <person name="Ito T."/>
            <person name="Fujiyama A."/>
            <person name="Inagaki F."/>
            <person name="Takami H."/>
        </authorList>
    </citation>
    <scope>NUCLEOTIDE SEQUENCE</scope>
    <source>
        <strain evidence="7">Expedition CK06-06</strain>
    </source>
</reference>
<dbReference type="InterPro" id="IPR036188">
    <property type="entry name" value="FAD/NAD-bd_sf"/>
</dbReference>
<dbReference type="Pfam" id="PF01593">
    <property type="entry name" value="Amino_oxidase"/>
    <property type="match status" value="1"/>
</dbReference>
<dbReference type="Gene3D" id="3.90.660.50">
    <property type="match status" value="2"/>
</dbReference>
<organism evidence="7">
    <name type="scientific">marine sediment metagenome</name>
    <dbReference type="NCBI Taxonomy" id="412755"/>
    <lineage>
        <taxon>unclassified sequences</taxon>
        <taxon>metagenomes</taxon>
        <taxon>ecological metagenomes</taxon>
    </lineage>
</organism>
<accession>X1LXR0</accession>
<name>X1LXR0_9ZZZZ</name>
<dbReference type="EMBL" id="BARV01006049">
    <property type="protein sequence ID" value="GAI07220.1"/>
    <property type="molecule type" value="Genomic_DNA"/>
</dbReference>
<evidence type="ECO:0000256" key="3">
    <source>
        <dbReference type="ARBA" id="ARBA00022827"/>
    </source>
</evidence>
<keyword evidence="4" id="KW-0521">NADP</keyword>
<evidence type="ECO:0000256" key="2">
    <source>
        <dbReference type="ARBA" id="ARBA00022729"/>
    </source>
</evidence>
<evidence type="ECO:0000313" key="7">
    <source>
        <dbReference type="EMBL" id="GAI07220.1"/>
    </source>
</evidence>
<dbReference type="InterPro" id="IPR002937">
    <property type="entry name" value="Amino_oxidase"/>
</dbReference>
<evidence type="ECO:0000259" key="6">
    <source>
        <dbReference type="Pfam" id="PF01593"/>
    </source>
</evidence>
<keyword evidence="3" id="KW-0274">FAD</keyword>
<keyword evidence="5" id="KW-0520">NAD</keyword>
<evidence type="ECO:0000256" key="4">
    <source>
        <dbReference type="ARBA" id="ARBA00022857"/>
    </source>
</evidence>
<sequence>AKVLGGFAKAVGKEKVLGAFRLGTKEPEKERGRTFKDWLLQYTDNEMAHGIFDTIVSTLAAAHAYEISAAAVFSFFVAMKGFREVAIPPRGNRVNMENLAKVITSNGGDVWTNCPATRIVVGGGKATGVVVQKDGGEVEIASQVVISDIGPKATVELAGEDKFNEDYLRDTRTKLKPKPVTMVFVASDRPLWLEGEPAILMVVGARRITSVIPLSSISPQLAPPGQHLTFCFGSPVSNETRMDVEVEQGQILLDLKEQFPLFEEHGRVIKFDSRNIDDELPEMRARVGEGIGIETPISNLYNVGDACPAPGYTGSNAAAETAKRVAGIVGKRFKPGKA</sequence>